<dbReference type="KEGG" id="mgk:FSB76_04835"/>
<keyword evidence="1" id="KW-0812">Transmembrane</keyword>
<feature type="domain" description="DUF5808" evidence="2">
    <location>
        <begin position="21"/>
        <end position="46"/>
    </location>
</feature>
<dbReference type="Pfam" id="PF19124">
    <property type="entry name" value="DUF5808"/>
    <property type="match status" value="1"/>
</dbReference>
<protein>
    <recommendedName>
        <fullName evidence="2">DUF5808 domain-containing protein</fullName>
    </recommendedName>
</protein>
<keyword evidence="1" id="KW-0472">Membrane</keyword>
<dbReference type="AlphaFoldDB" id="A0A5B8VUN6"/>
<name>A0A5B8VUN6_9SPHI</name>
<keyword evidence="4" id="KW-1185">Reference proteome</keyword>
<evidence type="ECO:0000313" key="4">
    <source>
        <dbReference type="Proteomes" id="UP000321362"/>
    </source>
</evidence>
<evidence type="ECO:0000313" key="3">
    <source>
        <dbReference type="EMBL" id="QEC75297.1"/>
    </source>
</evidence>
<keyword evidence="1" id="KW-1133">Transmembrane helix</keyword>
<accession>A0A5B8VUN6</accession>
<organism evidence="3 4">
    <name type="scientific">Mucilaginibacter ginsenosidivorax</name>
    <dbReference type="NCBI Taxonomy" id="862126"/>
    <lineage>
        <taxon>Bacteria</taxon>
        <taxon>Pseudomonadati</taxon>
        <taxon>Bacteroidota</taxon>
        <taxon>Sphingobacteriia</taxon>
        <taxon>Sphingobacteriales</taxon>
        <taxon>Sphingobacteriaceae</taxon>
        <taxon>Mucilaginibacter</taxon>
    </lineage>
</organism>
<proteinExistence type="predicted"/>
<dbReference type="Proteomes" id="UP000321362">
    <property type="component" value="Chromosome"/>
</dbReference>
<gene>
    <name evidence="3" type="ORF">FSB76_04835</name>
</gene>
<dbReference type="InterPro" id="IPR043831">
    <property type="entry name" value="DUF5808"/>
</dbReference>
<evidence type="ECO:0000259" key="2">
    <source>
        <dbReference type="Pfam" id="PF19124"/>
    </source>
</evidence>
<dbReference type="OrthoDB" id="157646at2"/>
<dbReference type="EMBL" id="CP042437">
    <property type="protein sequence ID" value="QEC75297.1"/>
    <property type="molecule type" value="Genomic_DNA"/>
</dbReference>
<dbReference type="RefSeq" id="WP_147052451.1">
    <property type="nucleotide sequence ID" value="NZ_CP042437.1"/>
</dbReference>
<sequence length="69" mass="8073">MNEFDRNNYEYWKWGIFYNNPTDSSIWVSKRTGLGWTLNFAHPLSYLIMVLLVIAPLFIGLVSTGLLKF</sequence>
<reference evidence="3 4" key="1">
    <citation type="journal article" date="2013" name="J. Microbiol.">
        <title>Mucilaginibacter ginsenosidivorax sp. nov., with ginsenoside converting activity isolated from sediment.</title>
        <authorList>
            <person name="Kim J.K."/>
            <person name="Choi T.E."/>
            <person name="Liu Q.M."/>
            <person name="Park H.Y."/>
            <person name="Yi T.H."/>
            <person name="Yoon M.H."/>
            <person name="Kim S.C."/>
            <person name="Im W.T."/>
        </authorList>
    </citation>
    <scope>NUCLEOTIDE SEQUENCE [LARGE SCALE GENOMIC DNA]</scope>
    <source>
        <strain evidence="3 4">KHI28</strain>
    </source>
</reference>
<feature type="transmembrane region" description="Helical" evidence="1">
    <location>
        <begin position="44"/>
        <end position="67"/>
    </location>
</feature>
<evidence type="ECO:0000256" key="1">
    <source>
        <dbReference type="SAM" id="Phobius"/>
    </source>
</evidence>